<dbReference type="PANTHER" id="PTHR42928:SF3">
    <property type="entry name" value="UPF0065 PROTEIN YFLP"/>
    <property type="match status" value="1"/>
</dbReference>
<dbReference type="Proteomes" id="UP000758856">
    <property type="component" value="Unassembled WGS sequence"/>
</dbReference>
<dbReference type="EMBL" id="JAFBCY010000003">
    <property type="protein sequence ID" value="MBM7852062.1"/>
    <property type="molecule type" value="Genomic_DNA"/>
</dbReference>
<evidence type="ECO:0000313" key="3">
    <source>
        <dbReference type="EMBL" id="GLK56267.1"/>
    </source>
</evidence>
<dbReference type="AlphaFoldDB" id="A0A9W6ITJ5"/>
<evidence type="ECO:0000256" key="1">
    <source>
        <dbReference type="ARBA" id="ARBA00006987"/>
    </source>
</evidence>
<gene>
    <name evidence="3" type="ORF">GCM10008170_22860</name>
    <name evidence="4" type="ORF">JOD31_002304</name>
</gene>
<name>A0A9W6ITJ5_9HYPH</name>
<dbReference type="InterPro" id="IPR042100">
    <property type="entry name" value="Bug_dom1"/>
</dbReference>
<sequence>MPVSPRRLFGAAAVLVMVATGGSALAANLKIIAPASPGGGWDQTARAMQQAMQGEKIAGSVQVENVPGAGGTIGLAQFANRAKGDPHQLIVGGYVMVGAIIMNDAPVTLDAVTPLARLTGEYEAIVVATDSPIKTIGEVIAKLKADPGSVSWGGGSAGGTDHIAAGLIAKAVGVDPTKVNYIPFSGGGESLAAVLGGQTTVGVSSYGEFDAQVKSGKLRVLAITAPERVPGIDAPTMKESGVDVEVQNWRMVAGPPGLTPEGKAEILKAIDDMAKTKTWQDTLKTKGWTDTYLAGDAFTAELKEDIAKAHIVLRDIGLAE</sequence>
<reference evidence="3" key="3">
    <citation type="submission" date="2023-01" db="EMBL/GenBank/DDBJ databases">
        <authorList>
            <person name="Sun Q."/>
            <person name="Evtushenko L."/>
        </authorList>
    </citation>
    <scope>NUCLEOTIDE SEQUENCE</scope>
    <source>
        <strain evidence="3">VKM B-1606</strain>
    </source>
</reference>
<evidence type="ECO:0000256" key="2">
    <source>
        <dbReference type="SAM" id="SignalP"/>
    </source>
</evidence>
<dbReference type="InterPro" id="IPR005064">
    <property type="entry name" value="BUG"/>
</dbReference>
<dbReference type="Gene3D" id="3.40.190.10">
    <property type="entry name" value="Periplasmic binding protein-like II"/>
    <property type="match status" value="1"/>
</dbReference>
<feature type="signal peptide" evidence="2">
    <location>
        <begin position="1"/>
        <end position="26"/>
    </location>
</feature>
<organism evidence="3 6">
    <name type="scientific">Methylopila capsulata</name>
    <dbReference type="NCBI Taxonomy" id="61654"/>
    <lineage>
        <taxon>Bacteria</taxon>
        <taxon>Pseudomonadati</taxon>
        <taxon>Pseudomonadota</taxon>
        <taxon>Alphaproteobacteria</taxon>
        <taxon>Hyphomicrobiales</taxon>
        <taxon>Methylopilaceae</taxon>
        <taxon>Methylopila</taxon>
    </lineage>
</organism>
<evidence type="ECO:0000313" key="5">
    <source>
        <dbReference type="Proteomes" id="UP000758856"/>
    </source>
</evidence>
<dbReference type="Gene3D" id="3.40.190.150">
    <property type="entry name" value="Bordetella uptake gene, domain 1"/>
    <property type="match status" value="1"/>
</dbReference>
<dbReference type="CDD" id="cd07012">
    <property type="entry name" value="PBP2_Bug_TTT"/>
    <property type="match status" value="1"/>
</dbReference>
<accession>A0A9W6ITJ5</accession>
<dbReference type="PANTHER" id="PTHR42928">
    <property type="entry name" value="TRICARBOXYLATE-BINDING PROTEIN"/>
    <property type="match status" value="1"/>
</dbReference>
<dbReference type="PIRSF" id="PIRSF017082">
    <property type="entry name" value="YflP"/>
    <property type="match status" value="1"/>
</dbReference>
<keyword evidence="2" id="KW-0732">Signal</keyword>
<evidence type="ECO:0000313" key="6">
    <source>
        <dbReference type="Proteomes" id="UP001143400"/>
    </source>
</evidence>
<dbReference type="EMBL" id="BSFF01000003">
    <property type="protein sequence ID" value="GLK56267.1"/>
    <property type="molecule type" value="Genomic_DNA"/>
</dbReference>
<dbReference type="Pfam" id="PF03401">
    <property type="entry name" value="TctC"/>
    <property type="match status" value="1"/>
</dbReference>
<dbReference type="SUPFAM" id="SSF53850">
    <property type="entry name" value="Periplasmic binding protein-like II"/>
    <property type="match status" value="1"/>
</dbReference>
<comment type="similarity">
    <text evidence="1">Belongs to the UPF0065 (bug) family.</text>
</comment>
<proteinExistence type="inferred from homology"/>
<feature type="chain" id="PRO_5040828934" evidence="2">
    <location>
        <begin position="27"/>
        <end position="320"/>
    </location>
</feature>
<keyword evidence="5" id="KW-1185">Reference proteome</keyword>
<dbReference type="Proteomes" id="UP001143400">
    <property type="component" value="Unassembled WGS sequence"/>
</dbReference>
<comment type="caution">
    <text evidence="3">The sequence shown here is derived from an EMBL/GenBank/DDBJ whole genome shotgun (WGS) entry which is preliminary data.</text>
</comment>
<protein>
    <submittedName>
        <fullName evidence="3">C4-dicarboxylate ABC transporter substrate-binding protein</fullName>
    </submittedName>
    <submittedName>
        <fullName evidence="4">Tricarboxylic transport membrane protein</fullName>
    </submittedName>
</protein>
<reference evidence="4 5" key="2">
    <citation type="submission" date="2021-01" db="EMBL/GenBank/DDBJ databases">
        <title>Genomic Encyclopedia of Type Strains, Phase IV (KMG-IV): sequencing the most valuable type-strain genomes for metagenomic binning, comparative biology and taxonomic classification.</title>
        <authorList>
            <person name="Goeker M."/>
        </authorList>
    </citation>
    <scope>NUCLEOTIDE SEQUENCE [LARGE SCALE GENOMIC DNA]</scope>
    <source>
        <strain evidence="4 5">DSM 6130</strain>
    </source>
</reference>
<evidence type="ECO:0000313" key="4">
    <source>
        <dbReference type="EMBL" id="MBM7852062.1"/>
    </source>
</evidence>
<reference evidence="3" key="1">
    <citation type="journal article" date="2014" name="Int. J. Syst. Evol. Microbiol.">
        <title>Complete genome sequence of Corynebacterium casei LMG S-19264T (=DSM 44701T), isolated from a smear-ripened cheese.</title>
        <authorList>
            <consortium name="US DOE Joint Genome Institute (JGI-PGF)"/>
            <person name="Walter F."/>
            <person name="Albersmeier A."/>
            <person name="Kalinowski J."/>
            <person name="Ruckert C."/>
        </authorList>
    </citation>
    <scope>NUCLEOTIDE SEQUENCE</scope>
    <source>
        <strain evidence="3">VKM B-1606</strain>
    </source>
</reference>